<organism evidence="1 2">
    <name type="scientific">Rothia aeria F0474</name>
    <dbReference type="NCBI Taxonomy" id="1125724"/>
    <lineage>
        <taxon>Bacteria</taxon>
        <taxon>Bacillati</taxon>
        <taxon>Actinomycetota</taxon>
        <taxon>Actinomycetes</taxon>
        <taxon>Micrococcales</taxon>
        <taxon>Micrococcaceae</taxon>
        <taxon>Rothia</taxon>
    </lineage>
</organism>
<accession>I0USX4</accession>
<dbReference type="InterPro" id="IPR046308">
    <property type="entry name" value="DUF6423"/>
</dbReference>
<dbReference type="RefSeq" id="WP_006888051.1">
    <property type="nucleotide sequence ID" value="NZ_AJJQ01000032.1"/>
</dbReference>
<dbReference type="OrthoDB" id="3616517at2"/>
<comment type="caution">
    <text evidence="1">The sequence shown here is derived from an EMBL/GenBank/DDBJ whole genome shotgun (WGS) entry which is preliminary data.</text>
</comment>
<proteinExistence type="predicted"/>
<gene>
    <name evidence="1" type="ORF">HMPREF1324_0581</name>
</gene>
<evidence type="ECO:0000313" key="1">
    <source>
        <dbReference type="EMBL" id="EID50977.1"/>
    </source>
</evidence>
<dbReference type="EMBL" id="AJJQ01000032">
    <property type="protein sequence ID" value="EID50977.1"/>
    <property type="molecule type" value="Genomic_DNA"/>
</dbReference>
<sequence>MTQVIPGVVAPYQSPEKIRSRDVQMTAVAFLETRTILVSGTLETSDRAVMVTYDLPSEGEWTFIKVETNLSDQSWSSWIMSVDEDGEFVENPARPAISQQFAQAVYSVDHRRLGFFDGEVRPGEAVLKQFTVRAPSRRFYMSHGRRHRPHVAPIDEIFSEILEGYALDSSYEIYVPVEIRY</sequence>
<dbReference type="Proteomes" id="UP000004863">
    <property type="component" value="Unassembled WGS sequence"/>
</dbReference>
<dbReference type="PATRIC" id="fig|1125724.3.peg.1142"/>
<name>I0USX4_9MICC</name>
<keyword evidence="2" id="KW-1185">Reference proteome</keyword>
<dbReference type="AlphaFoldDB" id="I0USX4"/>
<reference evidence="1" key="1">
    <citation type="submission" date="2012-03" db="EMBL/GenBank/DDBJ databases">
        <authorList>
            <person name="Durkin A.S."/>
            <person name="McCorrison J."/>
            <person name="Torralba M."/>
            <person name="Gillis M."/>
            <person name="Methe B."/>
            <person name="Sutton G."/>
            <person name="Nelson K.E."/>
        </authorList>
    </citation>
    <scope>NUCLEOTIDE SEQUENCE [LARGE SCALE GENOMIC DNA]</scope>
    <source>
        <strain evidence="1">F0474</strain>
    </source>
</reference>
<evidence type="ECO:0000313" key="2">
    <source>
        <dbReference type="Proteomes" id="UP000004863"/>
    </source>
</evidence>
<protein>
    <submittedName>
        <fullName evidence="1">Uncharacterized protein</fullName>
    </submittedName>
</protein>
<dbReference type="Pfam" id="PF19987">
    <property type="entry name" value="DUF6423"/>
    <property type="match status" value="1"/>
</dbReference>